<sequence>MSALFPPSRRQELHQATSSVQTGQVTKVYETEPYDYPTHLQESITELGTTIGHGIANFAAANLKGTNLPTPAPAPAPVEAATPQHKTLPPRYRARRDERRLRRTLDRCRQRGQARQGPHILGRRLRTRVSSRTLL</sequence>
<dbReference type="Proteomes" id="UP000313359">
    <property type="component" value="Unassembled WGS sequence"/>
</dbReference>
<reference evidence="2" key="1">
    <citation type="journal article" date="2018" name="Genome Biol. Evol.">
        <title>Genomics and development of Lentinus tigrinus, a white-rot wood-decaying mushroom with dimorphic fruiting bodies.</title>
        <authorList>
            <person name="Wu B."/>
            <person name="Xu Z."/>
            <person name="Knudson A."/>
            <person name="Carlson A."/>
            <person name="Chen N."/>
            <person name="Kovaka S."/>
            <person name="LaButti K."/>
            <person name="Lipzen A."/>
            <person name="Pennachio C."/>
            <person name="Riley R."/>
            <person name="Schakwitz W."/>
            <person name="Umezawa K."/>
            <person name="Ohm R.A."/>
            <person name="Grigoriev I.V."/>
            <person name="Nagy L.G."/>
            <person name="Gibbons J."/>
            <person name="Hibbett D."/>
        </authorList>
    </citation>
    <scope>NUCLEOTIDE SEQUENCE [LARGE SCALE GENOMIC DNA]</scope>
    <source>
        <strain evidence="2">ALCF2SS1-6</strain>
    </source>
</reference>
<feature type="compositionally biased region" description="Basic and acidic residues" evidence="1">
    <location>
        <begin position="95"/>
        <end position="109"/>
    </location>
</feature>
<dbReference type="InterPro" id="IPR018859">
    <property type="entry name" value="BAR_dom-cont"/>
</dbReference>
<evidence type="ECO:0000256" key="1">
    <source>
        <dbReference type="SAM" id="MobiDB-lite"/>
    </source>
</evidence>
<dbReference type="AlphaFoldDB" id="A0A5C2S433"/>
<name>A0A5C2S433_9APHY</name>
<dbReference type="Pfam" id="PF10455">
    <property type="entry name" value="BAR_2"/>
    <property type="match status" value="1"/>
</dbReference>
<proteinExistence type="predicted"/>
<dbReference type="EMBL" id="ML122276">
    <property type="protein sequence ID" value="RPD58260.1"/>
    <property type="molecule type" value="Genomic_DNA"/>
</dbReference>
<feature type="region of interest" description="Disordered" evidence="1">
    <location>
        <begin position="68"/>
        <end position="120"/>
    </location>
</feature>
<organism evidence="2 3">
    <name type="scientific">Lentinus tigrinus ALCF2SS1-6</name>
    <dbReference type="NCBI Taxonomy" id="1328759"/>
    <lineage>
        <taxon>Eukaryota</taxon>
        <taxon>Fungi</taxon>
        <taxon>Dikarya</taxon>
        <taxon>Basidiomycota</taxon>
        <taxon>Agaricomycotina</taxon>
        <taxon>Agaricomycetes</taxon>
        <taxon>Polyporales</taxon>
        <taxon>Polyporaceae</taxon>
        <taxon>Lentinus</taxon>
    </lineage>
</organism>
<keyword evidence="3" id="KW-1185">Reference proteome</keyword>
<protein>
    <submittedName>
        <fullName evidence="2">Uncharacterized protein</fullName>
    </submittedName>
</protein>
<feature type="region of interest" description="Disordered" evidence="1">
    <location>
        <begin position="1"/>
        <end position="21"/>
    </location>
</feature>
<gene>
    <name evidence="2" type="ORF">L227DRAFT_613017</name>
</gene>
<dbReference type="STRING" id="1328759.A0A5C2S433"/>
<dbReference type="OrthoDB" id="10599268at2759"/>
<evidence type="ECO:0000313" key="3">
    <source>
        <dbReference type="Proteomes" id="UP000313359"/>
    </source>
</evidence>
<accession>A0A5C2S433</accession>
<evidence type="ECO:0000313" key="2">
    <source>
        <dbReference type="EMBL" id="RPD58260.1"/>
    </source>
</evidence>